<dbReference type="Proteomes" id="UP000800094">
    <property type="component" value="Unassembled WGS sequence"/>
</dbReference>
<evidence type="ECO:0000313" key="2">
    <source>
        <dbReference type="EMBL" id="KAF2241386.1"/>
    </source>
</evidence>
<evidence type="ECO:0000313" key="3">
    <source>
        <dbReference type="Proteomes" id="UP000800094"/>
    </source>
</evidence>
<protein>
    <recommendedName>
        <fullName evidence="1">Aminoglycoside phosphotransferase domain-containing protein</fullName>
    </recommendedName>
</protein>
<evidence type="ECO:0000259" key="1">
    <source>
        <dbReference type="Pfam" id="PF01636"/>
    </source>
</evidence>
<dbReference type="GeneID" id="54583781"/>
<proteinExistence type="predicted"/>
<gene>
    <name evidence="2" type="ORF">BU26DRAFT_525217</name>
</gene>
<dbReference type="PANTHER" id="PTHR21310">
    <property type="entry name" value="AMINOGLYCOSIDE PHOSPHOTRANSFERASE-RELATED-RELATED"/>
    <property type="match status" value="1"/>
</dbReference>
<organism evidence="2 3">
    <name type="scientific">Trematosphaeria pertusa</name>
    <dbReference type="NCBI Taxonomy" id="390896"/>
    <lineage>
        <taxon>Eukaryota</taxon>
        <taxon>Fungi</taxon>
        <taxon>Dikarya</taxon>
        <taxon>Ascomycota</taxon>
        <taxon>Pezizomycotina</taxon>
        <taxon>Dothideomycetes</taxon>
        <taxon>Pleosporomycetidae</taxon>
        <taxon>Pleosporales</taxon>
        <taxon>Massarineae</taxon>
        <taxon>Trematosphaeriaceae</taxon>
        <taxon>Trematosphaeria</taxon>
    </lineage>
</organism>
<reference evidence="2" key="1">
    <citation type="journal article" date="2020" name="Stud. Mycol.">
        <title>101 Dothideomycetes genomes: a test case for predicting lifestyles and emergence of pathogens.</title>
        <authorList>
            <person name="Haridas S."/>
            <person name="Albert R."/>
            <person name="Binder M."/>
            <person name="Bloem J."/>
            <person name="Labutti K."/>
            <person name="Salamov A."/>
            <person name="Andreopoulos B."/>
            <person name="Baker S."/>
            <person name="Barry K."/>
            <person name="Bills G."/>
            <person name="Bluhm B."/>
            <person name="Cannon C."/>
            <person name="Castanera R."/>
            <person name="Culley D."/>
            <person name="Daum C."/>
            <person name="Ezra D."/>
            <person name="Gonzalez J."/>
            <person name="Henrissat B."/>
            <person name="Kuo A."/>
            <person name="Liang C."/>
            <person name="Lipzen A."/>
            <person name="Lutzoni F."/>
            <person name="Magnuson J."/>
            <person name="Mondo S."/>
            <person name="Nolan M."/>
            <person name="Ohm R."/>
            <person name="Pangilinan J."/>
            <person name="Park H.-J."/>
            <person name="Ramirez L."/>
            <person name="Alfaro M."/>
            <person name="Sun H."/>
            <person name="Tritt A."/>
            <person name="Yoshinaga Y."/>
            <person name="Zwiers L.-H."/>
            <person name="Turgeon B."/>
            <person name="Goodwin S."/>
            <person name="Spatafora J."/>
            <person name="Crous P."/>
            <person name="Grigoriev I."/>
        </authorList>
    </citation>
    <scope>NUCLEOTIDE SEQUENCE</scope>
    <source>
        <strain evidence="2">CBS 122368</strain>
    </source>
</reference>
<dbReference type="OrthoDB" id="2906425at2759"/>
<dbReference type="PANTHER" id="PTHR21310:SF15">
    <property type="entry name" value="AMINOGLYCOSIDE PHOSPHOTRANSFERASE DOMAIN-CONTAINING PROTEIN"/>
    <property type="match status" value="1"/>
</dbReference>
<feature type="domain" description="Aminoglycoside phosphotransferase" evidence="1">
    <location>
        <begin position="43"/>
        <end position="197"/>
    </location>
</feature>
<dbReference type="InterPro" id="IPR002575">
    <property type="entry name" value="Aminoglycoside_PTrfase"/>
</dbReference>
<dbReference type="Pfam" id="PF01636">
    <property type="entry name" value="APH"/>
    <property type="match status" value="1"/>
</dbReference>
<dbReference type="CDD" id="cd05120">
    <property type="entry name" value="APH_ChoK_like"/>
    <property type="match status" value="1"/>
</dbReference>
<sequence length="263" mass="30169">MEETYQWRSHERQYTLTKSTFIKSELPEDALPTSQVTGRKVYPQWSRERLENEAATLKFIASTTSIPVPRFLELYEENGLLHLVTERAVGSTLEDLASNAATKHVATKHVAECLETFILPQLHKLRHHTTGSIDANLPLIPPSRITYRDKRSSWSRKTSRLNDFVFCHNDLGQHNIFVDPDTFNITAIIDWEFAGYYTTEFEYPLWLSPYNEQGTDHLQTDHLIKFLDDTSECPKAADTEQNPASAGYSRFHPAEDHAVWAAS</sequence>
<dbReference type="Gene3D" id="3.90.1200.10">
    <property type="match status" value="1"/>
</dbReference>
<dbReference type="AlphaFoldDB" id="A0A6A6HTD9"/>
<dbReference type="InterPro" id="IPR051678">
    <property type="entry name" value="AGP_Transferase"/>
</dbReference>
<dbReference type="InterPro" id="IPR011009">
    <property type="entry name" value="Kinase-like_dom_sf"/>
</dbReference>
<accession>A0A6A6HTD9</accession>
<dbReference type="SUPFAM" id="SSF56112">
    <property type="entry name" value="Protein kinase-like (PK-like)"/>
    <property type="match status" value="1"/>
</dbReference>
<dbReference type="RefSeq" id="XP_033676390.1">
    <property type="nucleotide sequence ID" value="XM_033830451.1"/>
</dbReference>
<dbReference type="EMBL" id="ML987212">
    <property type="protein sequence ID" value="KAF2241386.1"/>
    <property type="molecule type" value="Genomic_DNA"/>
</dbReference>
<name>A0A6A6HTD9_9PLEO</name>
<keyword evidence="3" id="KW-1185">Reference proteome</keyword>